<dbReference type="Pfam" id="PF09413">
    <property type="entry name" value="DUF2007"/>
    <property type="match status" value="1"/>
</dbReference>
<dbReference type="InterPro" id="IPR011322">
    <property type="entry name" value="N-reg_PII-like_a/b"/>
</dbReference>
<name>A0A1V4HWI8_NITVU</name>
<accession>A0A1V4HWI8</accession>
<comment type="caution">
    <text evidence="2">The sequence shown here is derived from an EMBL/GenBank/DDBJ whole genome shotgun (WGS) entry which is preliminary data.</text>
</comment>
<evidence type="ECO:0000259" key="1">
    <source>
        <dbReference type="Pfam" id="PF09413"/>
    </source>
</evidence>
<sequence>MRELVRTNDLVLVSAIGALLDGAGIFHLVLDQNMSVIEGSLGVLPRRILVNEDDNRAARQLLTEAGLAHELRPDDRQST</sequence>
<dbReference type="STRING" id="29421.B2M20_13880"/>
<dbReference type="Proteomes" id="UP000189940">
    <property type="component" value="Unassembled WGS sequence"/>
</dbReference>
<dbReference type="InterPro" id="IPR018551">
    <property type="entry name" value="DUF2007"/>
</dbReference>
<proteinExistence type="predicted"/>
<dbReference type="RefSeq" id="WP_079447704.1">
    <property type="nucleotide sequence ID" value="NZ_JAVDPZ010000003.1"/>
</dbReference>
<dbReference type="Gene3D" id="3.30.70.790">
    <property type="entry name" value="UreE, C-terminal domain"/>
    <property type="match status" value="1"/>
</dbReference>
<dbReference type="AlphaFoldDB" id="A0A1V4HWI8"/>
<reference evidence="2 3" key="1">
    <citation type="submission" date="2017-02" db="EMBL/GenBank/DDBJ databases">
        <title>Genome sequence of the nitrite-oxidizing bacterium Nitrobacter vulgaris strain Ab1.</title>
        <authorList>
            <person name="Mellbye B.L."/>
            <person name="Davis E.W."/>
            <person name="Spieck E."/>
            <person name="Chang J.H."/>
            <person name="Bottomley P.J."/>
            <person name="Sayavedra-Soto L.A."/>
        </authorList>
    </citation>
    <scope>NUCLEOTIDE SEQUENCE [LARGE SCALE GENOMIC DNA]</scope>
    <source>
        <strain evidence="2 3">Ab1</strain>
    </source>
</reference>
<evidence type="ECO:0000313" key="2">
    <source>
        <dbReference type="EMBL" id="OPH82338.1"/>
    </source>
</evidence>
<feature type="domain" description="DUF2007" evidence="1">
    <location>
        <begin position="1"/>
        <end position="66"/>
    </location>
</feature>
<dbReference type="SUPFAM" id="SSF54913">
    <property type="entry name" value="GlnB-like"/>
    <property type="match status" value="1"/>
</dbReference>
<evidence type="ECO:0000313" key="3">
    <source>
        <dbReference type="Proteomes" id="UP000189940"/>
    </source>
</evidence>
<protein>
    <recommendedName>
        <fullName evidence="1">DUF2007 domain-containing protein</fullName>
    </recommendedName>
</protein>
<gene>
    <name evidence="2" type="ORF">B2M20_13880</name>
</gene>
<dbReference type="EMBL" id="MWPQ01000049">
    <property type="protein sequence ID" value="OPH82338.1"/>
    <property type="molecule type" value="Genomic_DNA"/>
</dbReference>
<organism evidence="2 3">
    <name type="scientific">Nitrobacter vulgaris</name>
    <dbReference type="NCBI Taxonomy" id="29421"/>
    <lineage>
        <taxon>Bacteria</taxon>
        <taxon>Pseudomonadati</taxon>
        <taxon>Pseudomonadota</taxon>
        <taxon>Alphaproteobacteria</taxon>
        <taxon>Hyphomicrobiales</taxon>
        <taxon>Nitrobacteraceae</taxon>
        <taxon>Nitrobacter</taxon>
    </lineage>
</organism>
<keyword evidence="3" id="KW-1185">Reference proteome</keyword>
<dbReference type="OrthoDB" id="5297170at2"/>